<dbReference type="Proteomes" id="UP000480266">
    <property type="component" value="Unassembled WGS sequence"/>
</dbReference>
<organism evidence="2 3">
    <name type="scientific">Candidatus Afipia apatlaquensis</name>
    <dbReference type="NCBI Taxonomy" id="2712852"/>
    <lineage>
        <taxon>Bacteria</taxon>
        <taxon>Pseudomonadati</taxon>
        <taxon>Pseudomonadota</taxon>
        <taxon>Alphaproteobacteria</taxon>
        <taxon>Hyphomicrobiales</taxon>
        <taxon>Nitrobacteraceae</taxon>
        <taxon>Afipia</taxon>
    </lineage>
</organism>
<evidence type="ECO:0000313" key="3">
    <source>
        <dbReference type="Proteomes" id="UP000480266"/>
    </source>
</evidence>
<sequence length="161" mass="17380">MILGMSLAGFTVLHLIISMIAIGLGFVVAGGMLAANRLPGWTLWFLVLTILTSATGFLFPFTKLLPSHIVALISLALLAIAVYALYAKGLAGIWRTVYVVTAMLALWFNVFVLIAQSFQKVALLNVYAPTGAEPPFAITQGIVLLFFIGLIVLVIRRFKVA</sequence>
<dbReference type="AlphaFoldDB" id="A0A7C9VJF9"/>
<feature type="transmembrane region" description="Helical" evidence="1">
    <location>
        <begin position="12"/>
        <end position="34"/>
    </location>
</feature>
<reference evidence="2" key="1">
    <citation type="submission" date="2020-02" db="EMBL/GenBank/DDBJ databases">
        <title>Draft genome sequence of Candidatus Afipia apatlaquensis IBT-C3, a potential strain for decolorization of textile dyes.</title>
        <authorList>
            <person name="Sanchez-Reyes A."/>
            <person name="Breton-Deval L."/>
            <person name="Mangelson H."/>
            <person name="Sanchez-Flores A."/>
        </authorList>
    </citation>
    <scope>NUCLEOTIDE SEQUENCE [LARGE SCALE GENOMIC DNA]</scope>
    <source>
        <strain evidence="2">IBT-C3</strain>
    </source>
</reference>
<evidence type="ECO:0000313" key="2">
    <source>
        <dbReference type="EMBL" id="NGX99848.1"/>
    </source>
</evidence>
<accession>A0A7C9VJF9</accession>
<keyword evidence="3" id="KW-1185">Reference proteome</keyword>
<keyword evidence="1" id="KW-0472">Membrane</keyword>
<protein>
    <submittedName>
        <fullName evidence="2">Uncharacterized protein</fullName>
    </submittedName>
</protein>
<proteinExistence type="predicted"/>
<gene>
    <name evidence="2" type="ORF">G4V63_33110</name>
</gene>
<keyword evidence="1" id="KW-0812">Transmembrane</keyword>
<feature type="transmembrane region" description="Helical" evidence="1">
    <location>
        <begin position="41"/>
        <end position="59"/>
    </location>
</feature>
<feature type="transmembrane region" description="Helical" evidence="1">
    <location>
        <begin position="136"/>
        <end position="155"/>
    </location>
</feature>
<evidence type="ECO:0000256" key="1">
    <source>
        <dbReference type="SAM" id="Phobius"/>
    </source>
</evidence>
<feature type="transmembrane region" description="Helical" evidence="1">
    <location>
        <begin position="65"/>
        <end position="85"/>
    </location>
</feature>
<keyword evidence="1" id="KW-1133">Transmembrane helix</keyword>
<name>A0A7C9VJF9_9BRAD</name>
<feature type="transmembrane region" description="Helical" evidence="1">
    <location>
        <begin position="97"/>
        <end position="116"/>
    </location>
</feature>
<comment type="caution">
    <text evidence="2">The sequence shown here is derived from an EMBL/GenBank/DDBJ whole genome shotgun (WGS) entry which is preliminary data.</text>
</comment>
<dbReference type="EMBL" id="JAAMRR010001703">
    <property type="protein sequence ID" value="NGX99848.1"/>
    <property type="molecule type" value="Genomic_DNA"/>
</dbReference>